<proteinExistence type="predicted"/>
<feature type="region of interest" description="Disordered" evidence="1">
    <location>
        <begin position="1"/>
        <end position="63"/>
    </location>
</feature>
<evidence type="ECO:0000256" key="1">
    <source>
        <dbReference type="SAM" id="MobiDB-lite"/>
    </source>
</evidence>
<organism evidence="2 3">
    <name type="scientific">Suillus subaureus</name>
    <dbReference type="NCBI Taxonomy" id="48587"/>
    <lineage>
        <taxon>Eukaryota</taxon>
        <taxon>Fungi</taxon>
        <taxon>Dikarya</taxon>
        <taxon>Basidiomycota</taxon>
        <taxon>Agaricomycotina</taxon>
        <taxon>Agaricomycetes</taxon>
        <taxon>Agaricomycetidae</taxon>
        <taxon>Boletales</taxon>
        <taxon>Suillineae</taxon>
        <taxon>Suillaceae</taxon>
        <taxon>Suillus</taxon>
    </lineage>
</organism>
<accession>A0A9P7EK50</accession>
<dbReference type="Proteomes" id="UP000807769">
    <property type="component" value="Unassembled WGS sequence"/>
</dbReference>
<reference evidence="2" key="1">
    <citation type="journal article" date="2020" name="New Phytol.">
        <title>Comparative genomics reveals dynamic genome evolution in host specialist ectomycorrhizal fungi.</title>
        <authorList>
            <person name="Lofgren L.A."/>
            <person name="Nguyen N.H."/>
            <person name="Vilgalys R."/>
            <person name="Ruytinx J."/>
            <person name="Liao H.L."/>
            <person name="Branco S."/>
            <person name="Kuo A."/>
            <person name="LaButti K."/>
            <person name="Lipzen A."/>
            <person name="Andreopoulos W."/>
            <person name="Pangilinan J."/>
            <person name="Riley R."/>
            <person name="Hundley H."/>
            <person name="Na H."/>
            <person name="Barry K."/>
            <person name="Grigoriev I.V."/>
            <person name="Stajich J.E."/>
            <person name="Kennedy P.G."/>
        </authorList>
    </citation>
    <scope>NUCLEOTIDE SEQUENCE</scope>
    <source>
        <strain evidence="2">MN1</strain>
    </source>
</reference>
<evidence type="ECO:0000313" key="3">
    <source>
        <dbReference type="Proteomes" id="UP000807769"/>
    </source>
</evidence>
<keyword evidence="3" id="KW-1185">Reference proteome</keyword>
<feature type="compositionally biased region" description="Low complexity" evidence="1">
    <location>
        <begin position="52"/>
        <end position="63"/>
    </location>
</feature>
<dbReference type="GeneID" id="64637879"/>
<dbReference type="AlphaFoldDB" id="A0A9P7EK50"/>
<gene>
    <name evidence="2" type="ORF">BJ212DRAFT_703006</name>
</gene>
<evidence type="ECO:0000313" key="2">
    <source>
        <dbReference type="EMBL" id="KAG1823776.1"/>
    </source>
</evidence>
<feature type="compositionally biased region" description="Low complexity" evidence="1">
    <location>
        <begin position="197"/>
        <end position="211"/>
    </location>
</feature>
<feature type="compositionally biased region" description="Gly residues" evidence="1">
    <location>
        <begin position="20"/>
        <end position="51"/>
    </location>
</feature>
<dbReference type="RefSeq" id="XP_041197836.1">
    <property type="nucleotide sequence ID" value="XM_041343863.1"/>
</dbReference>
<sequence>MRIPLITSPRYQDVGRRKGGGGGGKGGGKGGSSSSSGKGGDAEGGSSGSGGKTSKVPITGSSASGKSTATAYGYGGGKPQTIPAGQFFAGRTAGGATRAQIYGTRTYGSGYPGYSGYGVAGRGFPFWFWLVVWGGSSNQYLDDSEYGNSFNTSRLGGSMAQANFISNTTGSTFHILSDNSTIGSLINSINTNCSSNLSSSSSKSPSPYNSSAPGGPQPEQAIQYYRSSSIVLTLDDYNNSATFNPNTTDSPLPSGVDMTLLNCLNYTIGQAAPLIDSASSRYISPPCLGFATLVWFLWYLAHWV</sequence>
<dbReference type="EMBL" id="JABBWG010000004">
    <property type="protein sequence ID" value="KAG1823776.1"/>
    <property type="molecule type" value="Genomic_DNA"/>
</dbReference>
<protein>
    <submittedName>
        <fullName evidence="2">Uncharacterized protein</fullName>
    </submittedName>
</protein>
<dbReference type="OrthoDB" id="3365917at2759"/>
<comment type="caution">
    <text evidence="2">The sequence shown here is derived from an EMBL/GenBank/DDBJ whole genome shotgun (WGS) entry which is preliminary data.</text>
</comment>
<feature type="region of interest" description="Disordered" evidence="1">
    <location>
        <begin position="197"/>
        <end position="216"/>
    </location>
</feature>
<name>A0A9P7EK50_9AGAM</name>